<dbReference type="Proteomes" id="UP000694888">
    <property type="component" value="Unplaced"/>
</dbReference>
<name>A0ABM0ZUW2_APLCA</name>
<accession>A0ABM0ZUW2</accession>
<proteinExistence type="predicted"/>
<feature type="signal peptide" evidence="1">
    <location>
        <begin position="1"/>
        <end position="19"/>
    </location>
</feature>
<organism evidence="2 3">
    <name type="scientific">Aplysia californica</name>
    <name type="common">California sea hare</name>
    <dbReference type="NCBI Taxonomy" id="6500"/>
    <lineage>
        <taxon>Eukaryota</taxon>
        <taxon>Metazoa</taxon>
        <taxon>Spiralia</taxon>
        <taxon>Lophotrochozoa</taxon>
        <taxon>Mollusca</taxon>
        <taxon>Gastropoda</taxon>
        <taxon>Heterobranchia</taxon>
        <taxon>Euthyneura</taxon>
        <taxon>Tectipleura</taxon>
        <taxon>Aplysiida</taxon>
        <taxon>Aplysioidea</taxon>
        <taxon>Aplysiidae</taxon>
        <taxon>Aplysia</taxon>
    </lineage>
</organism>
<protein>
    <submittedName>
        <fullName evidence="3">Uncharacterized protein LOC101862398</fullName>
    </submittedName>
</protein>
<sequence length="128" mass="13962">MEVLRVVLCVLAAAVIVRSDDDCATRIDAIYGASRKAEMFKLIYQNPPNFDDLCDTYSRAMEDLDLITHDTPKCADAANARTAAAKKDFSGICEESGEMATCTKTADNCEYNFTQALDQASTPECPCS</sequence>
<dbReference type="RefSeq" id="XP_012934946.2">
    <property type="nucleotide sequence ID" value="XM_013079492.2"/>
</dbReference>
<reference evidence="3" key="1">
    <citation type="submission" date="2025-08" db="UniProtKB">
        <authorList>
            <consortium name="RefSeq"/>
        </authorList>
    </citation>
    <scope>IDENTIFICATION</scope>
</reference>
<feature type="chain" id="PRO_5047473312" evidence="1">
    <location>
        <begin position="20"/>
        <end position="128"/>
    </location>
</feature>
<dbReference type="GeneID" id="101862398"/>
<keyword evidence="2" id="KW-1185">Reference proteome</keyword>
<keyword evidence="1" id="KW-0732">Signal</keyword>
<evidence type="ECO:0000313" key="3">
    <source>
        <dbReference type="RefSeq" id="XP_012934946.2"/>
    </source>
</evidence>
<evidence type="ECO:0000313" key="2">
    <source>
        <dbReference type="Proteomes" id="UP000694888"/>
    </source>
</evidence>
<gene>
    <name evidence="3" type="primary">LOC101862398</name>
</gene>
<evidence type="ECO:0000256" key="1">
    <source>
        <dbReference type="SAM" id="SignalP"/>
    </source>
</evidence>